<dbReference type="RefSeq" id="WP_051411715.1">
    <property type="nucleotide sequence ID" value="NZ_AP019822.1"/>
</dbReference>
<name>A0A510J7U2_9FUSO</name>
<dbReference type="InterPro" id="IPR005184">
    <property type="entry name" value="DUF306_Meta_HslJ"/>
</dbReference>
<dbReference type="STRING" id="714315.GCA_000516535_00281"/>
<accession>A0A510J7U2</accession>
<dbReference type="PANTHER" id="PTHR35535:SF1">
    <property type="entry name" value="HEAT SHOCK PROTEIN HSLJ"/>
    <property type="match status" value="1"/>
</dbReference>
<reference evidence="3 4" key="1">
    <citation type="submission" date="2019-07" db="EMBL/GenBank/DDBJ databases">
        <title>Complete Genome Sequence of Leptotrichia goodfellowii Strain JCM 16774.</title>
        <authorList>
            <person name="Watanabe S."/>
            <person name="Cui L."/>
        </authorList>
    </citation>
    <scope>NUCLEOTIDE SEQUENCE [LARGE SCALE GENOMIC DNA]</scope>
    <source>
        <strain evidence="3 4">JCM16774</strain>
    </source>
</reference>
<sequence>MKSKTVLVLMSIFLVLTFTSGFAAKSKVSKGTSVNNSMNTNKLLHTSWKLKSVSGKALKKVVIEGREENVMITLNFSSDVINGSGGVNNYTAGYKIKGNNISLTQISSTLRAGFTELMKAEQNYFQILQNVKTFELKGDILTLKSDNGSLVFSKMPN</sequence>
<dbReference type="Proteomes" id="UP000321606">
    <property type="component" value="Chromosome"/>
</dbReference>
<organism evidence="3 4">
    <name type="scientific">Pseudoleptotrichia goodfellowii</name>
    <dbReference type="NCBI Taxonomy" id="157692"/>
    <lineage>
        <taxon>Bacteria</taxon>
        <taxon>Fusobacteriati</taxon>
        <taxon>Fusobacteriota</taxon>
        <taxon>Fusobacteriia</taxon>
        <taxon>Fusobacteriales</taxon>
        <taxon>Leptotrichiaceae</taxon>
        <taxon>Pseudoleptotrichia</taxon>
    </lineage>
</organism>
<dbReference type="InterPro" id="IPR053147">
    <property type="entry name" value="Hsp_HslJ-like"/>
</dbReference>
<evidence type="ECO:0000313" key="4">
    <source>
        <dbReference type="Proteomes" id="UP000321606"/>
    </source>
</evidence>
<dbReference type="Gene3D" id="2.40.128.270">
    <property type="match status" value="1"/>
</dbReference>
<proteinExistence type="predicted"/>
<evidence type="ECO:0000259" key="2">
    <source>
        <dbReference type="Pfam" id="PF03724"/>
    </source>
</evidence>
<protein>
    <submittedName>
        <fullName evidence="3">META domain protein</fullName>
    </submittedName>
</protein>
<dbReference type="OrthoDB" id="95216at2"/>
<feature type="domain" description="DUF306" evidence="2">
    <location>
        <begin position="42"/>
        <end position="150"/>
    </location>
</feature>
<feature type="signal peptide" evidence="1">
    <location>
        <begin position="1"/>
        <end position="23"/>
    </location>
</feature>
<gene>
    <name evidence="3" type="ORF">JCM16774_0267</name>
</gene>
<dbReference type="KEGG" id="lgo:JCM16774_0267"/>
<dbReference type="Pfam" id="PF03724">
    <property type="entry name" value="META"/>
    <property type="match status" value="1"/>
</dbReference>
<dbReference type="PANTHER" id="PTHR35535">
    <property type="entry name" value="HEAT SHOCK PROTEIN HSLJ"/>
    <property type="match status" value="1"/>
</dbReference>
<feature type="chain" id="PRO_5021875169" evidence="1">
    <location>
        <begin position="24"/>
        <end position="157"/>
    </location>
</feature>
<keyword evidence="1" id="KW-0732">Signal</keyword>
<dbReference type="AlphaFoldDB" id="A0A510J7U2"/>
<dbReference type="InterPro" id="IPR038670">
    <property type="entry name" value="HslJ-like_sf"/>
</dbReference>
<evidence type="ECO:0000256" key="1">
    <source>
        <dbReference type="SAM" id="SignalP"/>
    </source>
</evidence>
<dbReference type="EMBL" id="AP019822">
    <property type="protein sequence ID" value="BBM35360.1"/>
    <property type="molecule type" value="Genomic_DNA"/>
</dbReference>
<evidence type="ECO:0000313" key="3">
    <source>
        <dbReference type="EMBL" id="BBM35360.1"/>
    </source>
</evidence>